<feature type="signal peptide" evidence="2">
    <location>
        <begin position="1"/>
        <end position="19"/>
    </location>
</feature>
<dbReference type="AlphaFoldDB" id="A0A0S2SE13"/>
<name>A0A0S2SE13_9GAMM</name>
<dbReference type="PATRIC" id="fig|652.5.peg.3568"/>
<evidence type="ECO:0000313" key="3">
    <source>
        <dbReference type="EMBL" id="ALP39944.1"/>
    </source>
</evidence>
<keyword evidence="2" id="KW-0732">Signal</keyword>
<evidence type="ECO:0000313" key="4">
    <source>
        <dbReference type="Proteomes" id="UP000058114"/>
    </source>
</evidence>
<organism evidence="3 4">
    <name type="scientific">Aeromonas schubertii</name>
    <dbReference type="NCBI Taxonomy" id="652"/>
    <lineage>
        <taxon>Bacteria</taxon>
        <taxon>Pseudomonadati</taxon>
        <taxon>Pseudomonadota</taxon>
        <taxon>Gammaproteobacteria</taxon>
        <taxon>Aeromonadales</taxon>
        <taxon>Aeromonadaceae</taxon>
        <taxon>Aeromonas</taxon>
    </lineage>
</organism>
<dbReference type="Proteomes" id="UP000058114">
    <property type="component" value="Chromosome"/>
</dbReference>
<proteinExistence type="predicted"/>
<protein>
    <recommendedName>
        <fullName evidence="5">Lipoprotein</fullName>
    </recommendedName>
</protein>
<dbReference type="RefSeq" id="WP_050666497.1">
    <property type="nucleotide sequence ID" value="NZ_CDDB01000052.1"/>
</dbReference>
<feature type="coiled-coil region" evidence="1">
    <location>
        <begin position="43"/>
        <end position="70"/>
    </location>
</feature>
<reference evidence="3 4" key="2">
    <citation type="journal article" date="2016" name="Genome Announc.">
        <title>Complete Genome Sequence of the Highly Virulent Aeromonas schubertii Strain WL1483, Isolated from Diseased Snakehead Fish (Channa argus) in China.</title>
        <authorList>
            <person name="Liu L."/>
            <person name="Li N."/>
            <person name="Zhang D."/>
            <person name="Fu X."/>
            <person name="Shi C."/>
            <person name="Lin Q."/>
            <person name="Hao G."/>
        </authorList>
    </citation>
    <scope>NUCLEOTIDE SEQUENCE [LARGE SCALE GENOMIC DNA]</scope>
    <source>
        <strain evidence="3 4">WL1483</strain>
    </source>
</reference>
<dbReference type="PROSITE" id="PS51257">
    <property type="entry name" value="PROKAR_LIPOPROTEIN"/>
    <property type="match status" value="1"/>
</dbReference>
<gene>
    <name evidence="3" type="ORF">WL1483_525</name>
</gene>
<evidence type="ECO:0000256" key="1">
    <source>
        <dbReference type="SAM" id="Coils"/>
    </source>
</evidence>
<reference evidence="4" key="1">
    <citation type="submission" date="2015-10" db="EMBL/GenBank/DDBJ databases">
        <title>Complete Genome Sequence of Aeromonas schubertii strain WL1483.</title>
        <authorList>
            <person name="Liu L."/>
        </authorList>
    </citation>
    <scope>NUCLEOTIDE SEQUENCE [LARGE SCALE GENOMIC DNA]</scope>
    <source>
        <strain evidence="4">WL1483</strain>
    </source>
</reference>
<evidence type="ECO:0008006" key="5">
    <source>
        <dbReference type="Google" id="ProtNLM"/>
    </source>
</evidence>
<dbReference type="KEGG" id="asr:WL1483_525"/>
<accession>A0A0S2SE13</accession>
<evidence type="ECO:0000256" key="2">
    <source>
        <dbReference type="SAM" id="SignalP"/>
    </source>
</evidence>
<dbReference type="EMBL" id="CP013067">
    <property type="protein sequence ID" value="ALP39944.1"/>
    <property type="molecule type" value="Genomic_DNA"/>
</dbReference>
<sequence length="96" mass="10885">MRISLLVVSALLMAGCSPATDREADMARLLEICKQQALPNTLAAGEKGDAQRLADEREQLEARFADEDNRAWLETRHRDSELEQTCLEETLERLEK</sequence>
<dbReference type="OrthoDB" id="5593262at2"/>
<keyword evidence="1" id="KW-0175">Coiled coil</keyword>
<feature type="chain" id="PRO_5015044373" description="Lipoprotein" evidence="2">
    <location>
        <begin position="20"/>
        <end position="96"/>
    </location>
</feature>